<dbReference type="InterPro" id="IPR014719">
    <property type="entry name" value="Ribosomal_bL12_C/ClpS-like"/>
</dbReference>
<protein>
    <submittedName>
        <fullName evidence="2">ATP-dependent Clp protease adaptor protein</fullName>
    </submittedName>
</protein>
<dbReference type="SUPFAM" id="SSF54736">
    <property type="entry name" value="ClpS-like"/>
    <property type="match status" value="1"/>
</dbReference>
<reference evidence="2 3" key="1">
    <citation type="submission" date="2024-03" db="EMBL/GenBank/DDBJ databases">
        <title>Aureococcus anophagefferens CCMP1851 and Kratosvirus quantuckense: Draft genome of a second virus-susceptible host strain in the model system.</title>
        <authorList>
            <person name="Chase E."/>
            <person name="Truchon A.R."/>
            <person name="Schepens W."/>
            <person name="Wilhelm S.W."/>
        </authorList>
    </citation>
    <scope>NUCLEOTIDE SEQUENCE [LARGE SCALE GENOMIC DNA]</scope>
    <source>
        <strain evidence="2 3">CCMP1851</strain>
    </source>
</reference>
<dbReference type="Proteomes" id="UP001363151">
    <property type="component" value="Unassembled WGS sequence"/>
</dbReference>
<name>A0ABR1G0C8_AURAN</name>
<accession>A0ABR1G0C8</accession>
<dbReference type="Gene3D" id="3.30.1390.10">
    <property type="match status" value="1"/>
</dbReference>
<evidence type="ECO:0000313" key="3">
    <source>
        <dbReference type="Proteomes" id="UP001363151"/>
    </source>
</evidence>
<evidence type="ECO:0000256" key="1">
    <source>
        <dbReference type="SAM" id="MobiDB-lite"/>
    </source>
</evidence>
<dbReference type="EMBL" id="JBBJCI010000151">
    <property type="protein sequence ID" value="KAK7241941.1"/>
    <property type="molecule type" value="Genomic_DNA"/>
</dbReference>
<dbReference type="GO" id="GO:0008233">
    <property type="term" value="F:peptidase activity"/>
    <property type="evidence" value="ECO:0007669"/>
    <property type="project" value="UniProtKB-KW"/>
</dbReference>
<keyword evidence="2" id="KW-0378">Hydrolase</keyword>
<comment type="caution">
    <text evidence="2">The sequence shown here is derived from an EMBL/GenBank/DDBJ whole genome shotgun (WGS) entry which is preliminary data.</text>
</comment>
<dbReference type="GO" id="GO:0006508">
    <property type="term" value="P:proteolysis"/>
    <property type="evidence" value="ECO:0007669"/>
    <property type="project" value="UniProtKB-KW"/>
</dbReference>
<keyword evidence="3" id="KW-1185">Reference proteome</keyword>
<proteinExistence type="predicted"/>
<evidence type="ECO:0000313" key="2">
    <source>
        <dbReference type="EMBL" id="KAK7241941.1"/>
    </source>
</evidence>
<organism evidence="2 3">
    <name type="scientific">Aureococcus anophagefferens</name>
    <name type="common">Harmful bloom alga</name>
    <dbReference type="NCBI Taxonomy" id="44056"/>
    <lineage>
        <taxon>Eukaryota</taxon>
        <taxon>Sar</taxon>
        <taxon>Stramenopiles</taxon>
        <taxon>Ochrophyta</taxon>
        <taxon>Pelagophyceae</taxon>
        <taxon>Pelagomonadales</taxon>
        <taxon>Pelagomonadaceae</taxon>
        <taxon>Aureococcus</taxon>
    </lineage>
</organism>
<feature type="region of interest" description="Disordered" evidence="1">
    <location>
        <begin position="50"/>
        <end position="76"/>
    </location>
</feature>
<gene>
    <name evidence="2" type="ORF">SO694_00018050</name>
</gene>
<sequence length="76" mass="7972">MLQKIIPTISNAKAYQLTMTTHCEGVSTVSQTAKPLAQKYCVQLQKGGLTASISPDSNFKNNRSGGEGDGDGPDTA</sequence>
<feature type="compositionally biased region" description="Polar residues" evidence="1">
    <location>
        <begin position="51"/>
        <end position="64"/>
    </location>
</feature>
<keyword evidence="2" id="KW-0645">Protease</keyword>